<dbReference type="EMBL" id="BPLQ01003426">
    <property type="protein sequence ID" value="GIY00426.1"/>
    <property type="molecule type" value="Genomic_DNA"/>
</dbReference>
<evidence type="ECO:0000313" key="2">
    <source>
        <dbReference type="Proteomes" id="UP001054837"/>
    </source>
</evidence>
<gene>
    <name evidence="1" type="ORF">CDAR_403591</name>
</gene>
<sequence length="100" mass="11826">MHTHVKVSSEIEIASINIAHKFRESIFLLPQHIDQAGFDIQNVYWRPISILAMDWWKISCPSIIPFANIYQQSDRSTTREAEFAFVKFVLVVLRRRVIFY</sequence>
<dbReference type="AlphaFoldDB" id="A0AAV4PVS4"/>
<organism evidence="1 2">
    <name type="scientific">Caerostris darwini</name>
    <dbReference type="NCBI Taxonomy" id="1538125"/>
    <lineage>
        <taxon>Eukaryota</taxon>
        <taxon>Metazoa</taxon>
        <taxon>Ecdysozoa</taxon>
        <taxon>Arthropoda</taxon>
        <taxon>Chelicerata</taxon>
        <taxon>Arachnida</taxon>
        <taxon>Araneae</taxon>
        <taxon>Araneomorphae</taxon>
        <taxon>Entelegynae</taxon>
        <taxon>Araneoidea</taxon>
        <taxon>Araneidae</taxon>
        <taxon>Caerostris</taxon>
    </lineage>
</organism>
<proteinExistence type="predicted"/>
<name>A0AAV4PVS4_9ARAC</name>
<accession>A0AAV4PVS4</accession>
<dbReference type="Proteomes" id="UP001054837">
    <property type="component" value="Unassembled WGS sequence"/>
</dbReference>
<evidence type="ECO:0000313" key="1">
    <source>
        <dbReference type="EMBL" id="GIY00426.1"/>
    </source>
</evidence>
<comment type="caution">
    <text evidence="1">The sequence shown here is derived from an EMBL/GenBank/DDBJ whole genome shotgun (WGS) entry which is preliminary data.</text>
</comment>
<reference evidence="1 2" key="1">
    <citation type="submission" date="2021-06" db="EMBL/GenBank/DDBJ databases">
        <title>Caerostris darwini draft genome.</title>
        <authorList>
            <person name="Kono N."/>
            <person name="Arakawa K."/>
        </authorList>
    </citation>
    <scope>NUCLEOTIDE SEQUENCE [LARGE SCALE GENOMIC DNA]</scope>
</reference>
<protein>
    <submittedName>
        <fullName evidence="1">Uncharacterized protein</fullName>
    </submittedName>
</protein>
<keyword evidence="2" id="KW-1185">Reference proteome</keyword>